<dbReference type="Gene3D" id="3.30.300.30">
    <property type="match status" value="1"/>
</dbReference>
<dbReference type="PANTHER" id="PTHR43767">
    <property type="entry name" value="LONG-CHAIN-FATTY-ACID--COA LIGASE"/>
    <property type="match status" value="1"/>
</dbReference>
<keyword evidence="3" id="KW-0436">Ligase</keyword>
<name>A0A3D8JT35_9BURK</name>
<dbReference type="NCBIfam" id="NF004837">
    <property type="entry name" value="PRK06187.1"/>
    <property type="match status" value="1"/>
</dbReference>
<dbReference type="EMBL" id="QRGA01000017">
    <property type="protein sequence ID" value="RDU95932.1"/>
    <property type="molecule type" value="Genomic_DNA"/>
</dbReference>
<dbReference type="Proteomes" id="UP000256838">
    <property type="component" value="Unassembled WGS sequence"/>
</dbReference>
<accession>A0A3D8JT35</accession>
<dbReference type="Pfam" id="PF13193">
    <property type="entry name" value="AMP-binding_C"/>
    <property type="match status" value="1"/>
</dbReference>
<dbReference type="PANTHER" id="PTHR43767:SF11">
    <property type="entry name" value="MEDIUM-CHAIN-FATTY-ACID--COA LIGASE"/>
    <property type="match status" value="1"/>
</dbReference>
<dbReference type="GO" id="GO:0016877">
    <property type="term" value="F:ligase activity, forming carbon-sulfur bonds"/>
    <property type="evidence" value="ECO:0007669"/>
    <property type="project" value="UniProtKB-ARBA"/>
</dbReference>
<gene>
    <name evidence="3" type="ORF">DWV00_26965</name>
</gene>
<evidence type="ECO:0000313" key="3">
    <source>
        <dbReference type="EMBL" id="RDU95932.1"/>
    </source>
</evidence>
<evidence type="ECO:0000259" key="2">
    <source>
        <dbReference type="Pfam" id="PF13193"/>
    </source>
</evidence>
<proteinExistence type="predicted"/>
<evidence type="ECO:0000259" key="1">
    <source>
        <dbReference type="Pfam" id="PF00501"/>
    </source>
</evidence>
<dbReference type="InterPro" id="IPR042099">
    <property type="entry name" value="ANL_N_sf"/>
</dbReference>
<dbReference type="SUPFAM" id="SSF56801">
    <property type="entry name" value="Acetyl-CoA synthetase-like"/>
    <property type="match status" value="1"/>
</dbReference>
<reference evidence="3 4" key="1">
    <citation type="submission" date="2018-08" db="EMBL/GenBank/DDBJ databases">
        <title>Paraburkholderia sp. DHOM06 isolated from forest soil.</title>
        <authorList>
            <person name="Gao Z.-H."/>
            <person name="Qiu L.-H."/>
        </authorList>
    </citation>
    <scope>NUCLEOTIDE SEQUENCE [LARGE SCALE GENOMIC DNA]</scope>
    <source>
        <strain evidence="3 4">DHOM06</strain>
    </source>
</reference>
<organism evidence="3 4">
    <name type="scientific">Trinickia dinghuensis</name>
    <dbReference type="NCBI Taxonomy" id="2291023"/>
    <lineage>
        <taxon>Bacteria</taxon>
        <taxon>Pseudomonadati</taxon>
        <taxon>Pseudomonadota</taxon>
        <taxon>Betaproteobacteria</taxon>
        <taxon>Burkholderiales</taxon>
        <taxon>Burkholderiaceae</taxon>
        <taxon>Trinickia</taxon>
    </lineage>
</organism>
<dbReference type="Gene3D" id="3.40.50.12780">
    <property type="entry name" value="N-terminal domain of ligase-like"/>
    <property type="match status" value="1"/>
</dbReference>
<dbReference type="OrthoDB" id="9766486at2"/>
<dbReference type="InterPro" id="IPR050237">
    <property type="entry name" value="ATP-dep_AMP-bd_enzyme"/>
</dbReference>
<evidence type="ECO:0000313" key="4">
    <source>
        <dbReference type="Proteomes" id="UP000256838"/>
    </source>
</evidence>
<feature type="domain" description="AMP-dependent synthetase/ligase" evidence="1">
    <location>
        <begin position="36"/>
        <end position="413"/>
    </location>
</feature>
<dbReference type="PROSITE" id="PS00455">
    <property type="entry name" value="AMP_BINDING"/>
    <property type="match status" value="1"/>
</dbReference>
<dbReference type="Pfam" id="PF00501">
    <property type="entry name" value="AMP-binding"/>
    <property type="match status" value="1"/>
</dbReference>
<feature type="domain" description="AMP-binding enzyme C-terminal" evidence="2">
    <location>
        <begin position="463"/>
        <end position="545"/>
    </location>
</feature>
<protein>
    <submittedName>
        <fullName evidence="3">Fatty acid--CoA ligase</fullName>
    </submittedName>
</protein>
<dbReference type="InterPro" id="IPR045851">
    <property type="entry name" value="AMP-bd_C_sf"/>
</dbReference>
<sequence>MPDPLVTATPSAYDYPLLVKQLLVNALAVSAKQQITYRGETRYSYADLRRRIGQLASMLSSSGVKAGTTVAVMDWDSHRYLESYFAVPMMGATLFTVNVRISPKQIAYTLNDSGAQVLIANAEFLPLLEQIWGSLAHPPLLIVARDDDCSVETASSLPVACDYELRLSMSSSDFVFGDFDERTRAVLFYTTGTTGDPKGVTYSHRQVVLHALATAATLASPREGQRLHREDVYMPITPMFHVLAWGMPYIAVMLGLKIVLPGRYEPHLLLRLKQTEQVTFSHCVPTILQMLLDGARGDSFDLSGWKMMIGGSALSPGLCRAALDRGIDVFAGYGMSETGPIVALSQFPPGAMHAEADKDAGTDESVRRRCMAGRPVPMVDLRVVDGDMCDVPRDGRTQGEVVLRAPFLTLGYHGKPEASEALWAGGYLHSQDVAVMHPDGYVQIVDRIKDVIKTGGEWVSSIEIEALINEVPGVQESAVIGVKDERWGERPMALVVRRPGSAVSVATIRQRLLALAEASRISRYAVPEATRIVFLDEMPKTSVGKLDKKRLREWID</sequence>
<dbReference type="InterPro" id="IPR020845">
    <property type="entry name" value="AMP-binding_CS"/>
</dbReference>
<keyword evidence="4" id="KW-1185">Reference proteome</keyword>
<dbReference type="AlphaFoldDB" id="A0A3D8JT35"/>
<comment type="caution">
    <text evidence="3">The sequence shown here is derived from an EMBL/GenBank/DDBJ whole genome shotgun (WGS) entry which is preliminary data.</text>
</comment>
<dbReference type="InterPro" id="IPR025110">
    <property type="entry name" value="AMP-bd_C"/>
</dbReference>
<dbReference type="InterPro" id="IPR000873">
    <property type="entry name" value="AMP-dep_synth/lig_dom"/>
</dbReference>